<dbReference type="EMBL" id="CAAALY010048783">
    <property type="protein sequence ID" value="VEL20956.1"/>
    <property type="molecule type" value="Genomic_DNA"/>
</dbReference>
<sequence length="272" mass="28925">MASKVRGRQLTMEDSALGNARQHLELVSPGIGLNVGTGDTITSSSGSLISSDSLLCGTGPTSGSLLASANMGNLHIPWQHQVSVRPNSAATMLASSISAIPDNSCQVPSNAARHKLAVAKSRRHRPPTYAVAANARIGVIFQSSRASCVSEPKKLTIDNADDHGKDVSLGADIKETGDCMDEISLAHRHHSRMEAFANEFFIPLAQQKCICINETSPAISIEENDGERDKSDSSQESGMKCKGQKPPERLLATDQARTLSQSIHPAPEIPPK</sequence>
<reference evidence="2" key="1">
    <citation type="submission" date="2018-11" db="EMBL/GenBank/DDBJ databases">
        <authorList>
            <consortium name="Pathogen Informatics"/>
        </authorList>
    </citation>
    <scope>NUCLEOTIDE SEQUENCE</scope>
</reference>
<dbReference type="AlphaFoldDB" id="A0A448WV59"/>
<dbReference type="Proteomes" id="UP000784294">
    <property type="component" value="Unassembled WGS sequence"/>
</dbReference>
<evidence type="ECO:0000256" key="1">
    <source>
        <dbReference type="SAM" id="MobiDB-lite"/>
    </source>
</evidence>
<evidence type="ECO:0000313" key="2">
    <source>
        <dbReference type="EMBL" id="VEL20956.1"/>
    </source>
</evidence>
<keyword evidence="3" id="KW-1185">Reference proteome</keyword>
<name>A0A448WV59_9PLAT</name>
<proteinExistence type="predicted"/>
<gene>
    <name evidence="2" type="ORF">PXEA_LOCUS14396</name>
</gene>
<comment type="caution">
    <text evidence="2">The sequence shown here is derived from an EMBL/GenBank/DDBJ whole genome shotgun (WGS) entry which is preliminary data.</text>
</comment>
<feature type="region of interest" description="Disordered" evidence="1">
    <location>
        <begin position="221"/>
        <end position="272"/>
    </location>
</feature>
<protein>
    <submittedName>
        <fullName evidence="2">Uncharacterized protein</fullName>
    </submittedName>
</protein>
<organism evidence="2 3">
    <name type="scientific">Protopolystoma xenopodis</name>
    <dbReference type="NCBI Taxonomy" id="117903"/>
    <lineage>
        <taxon>Eukaryota</taxon>
        <taxon>Metazoa</taxon>
        <taxon>Spiralia</taxon>
        <taxon>Lophotrochozoa</taxon>
        <taxon>Platyhelminthes</taxon>
        <taxon>Monogenea</taxon>
        <taxon>Polyopisthocotylea</taxon>
        <taxon>Polystomatidea</taxon>
        <taxon>Polystomatidae</taxon>
        <taxon>Protopolystoma</taxon>
    </lineage>
</organism>
<evidence type="ECO:0000313" key="3">
    <source>
        <dbReference type="Proteomes" id="UP000784294"/>
    </source>
</evidence>
<accession>A0A448WV59</accession>